<organism evidence="8 9">
    <name type="scientific">Nocardia higoensis</name>
    <dbReference type="NCBI Taxonomy" id="228599"/>
    <lineage>
        <taxon>Bacteria</taxon>
        <taxon>Bacillati</taxon>
        <taxon>Actinomycetota</taxon>
        <taxon>Actinomycetes</taxon>
        <taxon>Mycobacteriales</taxon>
        <taxon>Nocardiaceae</taxon>
        <taxon>Nocardia</taxon>
    </lineage>
</organism>
<dbReference type="InterPro" id="IPR052162">
    <property type="entry name" value="Sensor_kinase/Photoreceptor"/>
</dbReference>
<dbReference type="Pfam" id="PF08447">
    <property type="entry name" value="PAS_3"/>
    <property type="match status" value="1"/>
</dbReference>
<dbReference type="InterPro" id="IPR005561">
    <property type="entry name" value="ANTAR"/>
</dbReference>
<dbReference type="CDD" id="cd00130">
    <property type="entry name" value="PAS"/>
    <property type="match status" value="1"/>
</dbReference>
<keyword evidence="9" id="KW-1185">Reference proteome</keyword>
<keyword evidence="3" id="KW-0597">Phosphoprotein</keyword>
<accession>A0ABS0D397</accession>
<dbReference type="SMART" id="SM01012">
    <property type="entry name" value="ANTAR"/>
    <property type="match status" value="1"/>
</dbReference>
<dbReference type="PANTHER" id="PTHR43304">
    <property type="entry name" value="PHYTOCHROME-LIKE PROTEIN CPH1"/>
    <property type="match status" value="1"/>
</dbReference>
<dbReference type="InterPro" id="IPR000014">
    <property type="entry name" value="PAS"/>
</dbReference>
<evidence type="ECO:0000256" key="1">
    <source>
        <dbReference type="ARBA" id="ARBA00000085"/>
    </source>
</evidence>
<dbReference type="Proteomes" id="UP000707731">
    <property type="component" value="Unassembled WGS sequence"/>
</dbReference>
<evidence type="ECO:0000256" key="2">
    <source>
        <dbReference type="ARBA" id="ARBA00012438"/>
    </source>
</evidence>
<feature type="domain" description="ANTAR" evidence="7">
    <location>
        <begin position="146"/>
        <end position="207"/>
    </location>
</feature>
<evidence type="ECO:0000256" key="3">
    <source>
        <dbReference type="ARBA" id="ARBA00022553"/>
    </source>
</evidence>
<sequence length="240" mass="26701">MTQTPAARDLADRAGSIIGEVSEKGTRPTEYAGAWRPAGSYRFWSRDQRWEWSDEVAELHGYEPGSVVPTMELVLSHKHPDDRAAVVDILSAAVTTGQPFCSRHRIRDTHGRVRHVLVVGDQMCDGNGDVVGSTGYYIDLTESLDETRQAVLDETLPDLVAARSVIDQAKGALMVIYGISADQAFRVLSWRSQETNTKLRDLAYRLVDAIPEFRGCGVGDRTRFDHLLLTLHERPQPTTP</sequence>
<dbReference type="EC" id="2.7.13.3" evidence="2"/>
<reference evidence="8 9" key="1">
    <citation type="submission" date="2020-10" db="EMBL/GenBank/DDBJ databases">
        <title>Identification of Nocardia species via Next-generation sequencing and recognition of intraspecies genetic diversity.</title>
        <authorList>
            <person name="Li P."/>
            <person name="Li P."/>
            <person name="Lu B."/>
        </authorList>
    </citation>
    <scope>NUCLEOTIDE SEQUENCE [LARGE SCALE GENOMIC DNA]</scope>
    <source>
        <strain evidence="8 9">BJ06-0143</strain>
    </source>
</reference>
<dbReference type="Gene3D" id="3.30.450.20">
    <property type="entry name" value="PAS domain"/>
    <property type="match status" value="1"/>
</dbReference>
<keyword evidence="4" id="KW-0808">Transferase</keyword>
<evidence type="ECO:0000313" key="8">
    <source>
        <dbReference type="EMBL" id="MBF6352959.1"/>
    </source>
</evidence>
<protein>
    <recommendedName>
        <fullName evidence="2">histidine kinase</fullName>
        <ecNumber evidence="2">2.7.13.3</ecNumber>
    </recommendedName>
</protein>
<dbReference type="InterPro" id="IPR011006">
    <property type="entry name" value="CheY-like_superfamily"/>
</dbReference>
<comment type="caution">
    <text evidence="8">The sequence shown here is derived from an EMBL/GenBank/DDBJ whole genome shotgun (WGS) entry which is preliminary data.</text>
</comment>
<evidence type="ECO:0000256" key="5">
    <source>
        <dbReference type="ARBA" id="ARBA00022777"/>
    </source>
</evidence>
<dbReference type="EMBL" id="JADLQN010000001">
    <property type="protein sequence ID" value="MBF6352959.1"/>
    <property type="molecule type" value="Genomic_DNA"/>
</dbReference>
<dbReference type="PROSITE" id="PS50921">
    <property type="entry name" value="ANTAR"/>
    <property type="match status" value="1"/>
</dbReference>
<evidence type="ECO:0000313" key="9">
    <source>
        <dbReference type="Proteomes" id="UP000707731"/>
    </source>
</evidence>
<keyword evidence="5" id="KW-0418">Kinase</keyword>
<name>A0ABS0D397_9NOCA</name>
<dbReference type="InterPro" id="IPR035965">
    <property type="entry name" value="PAS-like_dom_sf"/>
</dbReference>
<evidence type="ECO:0000256" key="4">
    <source>
        <dbReference type="ARBA" id="ARBA00022679"/>
    </source>
</evidence>
<dbReference type="Gene3D" id="1.10.10.10">
    <property type="entry name" value="Winged helix-like DNA-binding domain superfamily/Winged helix DNA-binding domain"/>
    <property type="match status" value="1"/>
</dbReference>
<gene>
    <name evidence="8" type="ORF">IU449_00080</name>
</gene>
<dbReference type="InterPro" id="IPR036388">
    <property type="entry name" value="WH-like_DNA-bd_sf"/>
</dbReference>
<proteinExistence type="predicted"/>
<dbReference type="InterPro" id="IPR013655">
    <property type="entry name" value="PAS_fold_3"/>
</dbReference>
<comment type="catalytic activity">
    <reaction evidence="1">
        <text>ATP + protein L-histidine = ADP + protein N-phospho-L-histidine.</text>
        <dbReference type="EC" id="2.7.13.3"/>
    </reaction>
</comment>
<dbReference type="SUPFAM" id="SSF55785">
    <property type="entry name" value="PYP-like sensor domain (PAS domain)"/>
    <property type="match status" value="1"/>
</dbReference>
<dbReference type="PANTHER" id="PTHR43304:SF1">
    <property type="entry name" value="PAC DOMAIN-CONTAINING PROTEIN"/>
    <property type="match status" value="1"/>
</dbReference>
<evidence type="ECO:0000259" key="7">
    <source>
        <dbReference type="PROSITE" id="PS50921"/>
    </source>
</evidence>
<dbReference type="SUPFAM" id="SSF52172">
    <property type="entry name" value="CheY-like"/>
    <property type="match status" value="1"/>
</dbReference>
<dbReference type="NCBIfam" id="TIGR00229">
    <property type="entry name" value="sensory_box"/>
    <property type="match status" value="1"/>
</dbReference>
<feature type="domain" description="PAS" evidence="6">
    <location>
        <begin position="52"/>
        <end position="97"/>
    </location>
</feature>
<dbReference type="PROSITE" id="PS50112">
    <property type="entry name" value="PAS"/>
    <property type="match status" value="1"/>
</dbReference>
<dbReference type="Pfam" id="PF03861">
    <property type="entry name" value="ANTAR"/>
    <property type="match status" value="1"/>
</dbReference>
<evidence type="ECO:0000259" key="6">
    <source>
        <dbReference type="PROSITE" id="PS50112"/>
    </source>
</evidence>